<dbReference type="InterPro" id="IPR036908">
    <property type="entry name" value="RlpA-like_sf"/>
</dbReference>
<evidence type="ECO:0000256" key="1">
    <source>
        <dbReference type="ARBA" id="ARBA00022729"/>
    </source>
</evidence>
<dbReference type="AlphaFoldDB" id="A0A9N9Y0I6"/>
<dbReference type="InterPro" id="IPR051477">
    <property type="entry name" value="Expansin_CellWall"/>
</dbReference>
<comment type="caution">
    <text evidence="4">The sequence shown here is derived from an EMBL/GenBank/DDBJ whole genome shotgun (WGS) entry which is preliminary data.</text>
</comment>
<dbReference type="Pfam" id="PF03330">
    <property type="entry name" value="DPBB_1"/>
    <property type="match status" value="1"/>
</dbReference>
<protein>
    <recommendedName>
        <fullName evidence="3">RlpA-like protein double-psi beta-barrel domain-containing protein</fullName>
    </recommendedName>
</protein>
<dbReference type="OrthoDB" id="406505at2759"/>
<gene>
    <name evidence="4" type="ORF">CBYS24578_00013341</name>
</gene>
<accession>A0A9N9Y0I6</accession>
<feature type="domain" description="RlpA-like protein double-psi beta-barrel" evidence="3">
    <location>
        <begin position="21"/>
        <end position="117"/>
    </location>
</feature>
<evidence type="ECO:0000259" key="3">
    <source>
        <dbReference type="Pfam" id="PF03330"/>
    </source>
</evidence>
<dbReference type="InterPro" id="IPR009009">
    <property type="entry name" value="RlpA-like_DPBB"/>
</dbReference>
<keyword evidence="5" id="KW-1185">Reference proteome</keyword>
<dbReference type="PANTHER" id="PTHR31836:SF28">
    <property type="entry name" value="SRCR DOMAIN-CONTAINING PROTEIN-RELATED"/>
    <property type="match status" value="1"/>
</dbReference>
<dbReference type="Proteomes" id="UP000754883">
    <property type="component" value="Unassembled WGS sequence"/>
</dbReference>
<keyword evidence="1 2" id="KW-0732">Signal</keyword>
<organism evidence="4 5">
    <name type="scientific">Clonostachys byssicola</name>
    <dbReference type="NCBI Taxonomy" id="160290"/>
    <lineage>
        <taxon>Eukaryota</taxon>
        <taxon>Fungi</taxon>
        <taxon>Dikarya</taxon>
        <taxon>Ascomycota</taxon>
        <taxon>Pezizomycotina</taxon>
        <taxon>Sordariomycetes</taxon>
        <taxon>Hypocreomycetidae</taxon>
        <taxon>Hypocreales</taxon>
        <taxon>Bionectriaceae</taxon>
        <taxon>Clonostachys</taxon>
    </lineage>
</organism>
<name>A0A9N9Y0I6_9HYPO</name>
<sequence length="122" mass="13301">MVAITKILLATLSTSFVVAREGKMTWYNPVRGSGLGACGKTYNGNDIIVAIGVPHWTAANPNKDPLCQKKVTIHYGGKKVTARVVDKCMSCGRNNIDVSPAVFKKFGPLSKGHYQVKWNLHN</sequence>
<dbReference type="PANTHER" id="PTHR31836">
    <property type="match status" value="1"/>
</dbReference>
<dbReference type="CDD" id="cd22191">
    <property type="entry name" value="DPBB_RlpA_EXP_N-like"/>
    <property type="match status" value="1"/>
</dbReference>
<evidence type="ECO:0000256" key="2">
    <source>
        <dbReference type="SAM" id="SignalP"/>
    </source>
</evidence>
<proteinExistence type="predicted"/>
<evidence type="ECO:0000313" key="5">
    <source>
        <dbReference type="Proteomes" id="UP000754883"/>
    </source>
</evidence>
<evidence type="ECO:0000313" key="4">
    <source>
        <dbReference type="EMBL" id="CAG9982605.1"/>
    </source>
</evidence>
<dbReference type="EMBL" id="CABFNO020001340">
    <property type="protein sequence ID" value="CAG9982605.1"/>
    <property type="molecule type" value="Genomic_DNA"/>
</dbReference>
<dbReference type="SUPFAM" id="SSF50685">
    <property type="entry name" value="Barwin-like endoglucanases"/>
    <property type="match status" value="1"/>
</dbReference>
<reference evidence="5" key="1">
    <citation type="submission" date="2019-06" db="EMBL/GenBank/DDBJ databases">
        <authorList>
            <person name="Broberg M."/>
        </authorList>
    </citation>
    <scope>NUCLEOTIDE SEQUENCE [LARGE SCALE GENOMIC DNA]</scope>
</reference>
<feature type="chain" id="PRO_5040313075" description="RlpA-like protein double-psi beta-barrel domain-containing protein" evidence="2">
    <location>
        <begin position="20"/>
        <end position="122"/>
    </location>
</feature>
<dbReference type="Gene3D" id="2.40.40.10">
    <property type="entry name" value="RlpA-like domain"/>
    <property type="match status" value="1"/>
</dbReference>
<reference evidence="4 5" key="2">
    <citation type="submission" date="2021-10" db="EMBL/GenBank/DDBJ databases">
        <authorList>
            <person name="Piombo E."/>
        </authorList>
    </citation>
    <scope>NUCLEOTIDE SEQUENCE [LARGE SCALE GENOMIC DNA]</scope>
</reference>
<feature type="signal peptide" evidence="2">
    <location>
        <begin position="1"/>
        <end position="19"/>
    </location>
</feature>